<dbReference type="PANTHER" id="PTHR21419:SF30">
    <property type="entry name" value="IG-LIKE DOMAIN-CONTAINING PROTEIN"/>
    <property type="match status" value="1"/>
</dbReference>
<comment type="subcellular location">
    <subcellularLocation>
        <location evidence="1">Membrane</location>
        <topology evidence="1">Single-pass membrane protein</topology>
    </subcellularLocation>
</comment>
<dbReference type="OrthoDB" id="9816120at2"/>
<dbReference type="EMBL" id="CP029480">
    <property type="protein sequence ID" value="AWV99348.1"/>
    <property type="molecule type" value="Genomic_DNA"/>
</dbReference>
<name>A0A2Z4GED3_9BACT</name>
<gene>
    <name evidence="6" type="ORF">DJ013_14735</name>
</gene>
<feature type="domain" description="FAM234A/B beta-propeller" evidence="5">
    <location>
        <begin position="61"/>
        <end position="197"/>
    </location>
</feature>
<proteinExistence type="predicted"/>
<dbReference type="GO" id="GO:0016020">
    <property type="term" value="C:membrane"/>
    <property type="evidence" value="ECO:0007669"/>
    <property type="project" value="UniProtKB-SubCell"/>
</dbReference>
<evidence type="ECO:0000256" key="1">
    <source>
        <dbReference type="ARBA" id="ARBA00004167"/>
    </source>
</evidence>
<protein>
    <recommendedName>
        <fullName evidence="5">FAM234A/B beta-propeller domain-containing protein</fullName>
    </recommendedName>
</protein>
<dbReference type="PANTHER" id="PTHR21419">
    <property type="match status" value="1"/>
</dbReference>
<keyword evidence="2" id="KW-0812">Transmembrane</keyword>
<evidence type="ECO:0000313" key="6">
    <source>
        <dbReference type="EMBL" id="AWV99348.1"/>
    </source>
</evidence>
<dbReference type="KEGG" id="als:DJ013_14735"/>
<evidence type="ECO:0000256" key="4">
    <source>
        <dbReference type="ARBA" id="ARBA00023136"/>
    </source>
</evidence>
<keyword evidence="3" id="KW-1133">Transmembrane helix</keyword>
<keyword evidence="4" id="KW-0472">Membrane</keyword>
<dbReference type="InterPro" id="IPR055409">
    <property type="entry name" value="Beta-prop_FAM234A_B"/>
</dbReference>
<dbReference type="SUPFAM" id="SSF69318">
    <property type="entry name" value="Integrin alpha N-terminal domain"/>
    <property type="match status" value="1"/>
</dbReference>
<organism evidence="6 7">
    <name type="scientific">Arcticibacterium luteifluviistationis</name>
    <dbReference type="NCBI Taxonomy" id="1784714"/>
    <lineage>
        <taxon>Bacteria</taxon>
        <taxon>Pseudomonadati</taxon>
        <taxon>Bacteroidota</taxon>
        <taxon>Cytophagia</taxon>
        <taxon>Cytophagales</taxon>
        <taxon>Leadbetterellaceae</taxon>
        <taxon>Arcticibacterium</taxon>
    </lineage>
</organism>
<dbReference type="RefSeq" id="WP_111372685.1">
    <property type="nucleotide sequence ID" value="NZ_CP029480.1"/>
</dbReference>
<dbReference type="InterPro" id="IPR028994">
    <property type="entry name" value="Integrin_alpha_N"/>
</dbReference>
<accession>A0A2Z4GED3</accession>
<sequence length="482" mass="52849">MRKIVFLVLISIQVFSQESWTTVLPTVGTFSSPRVSDLNGDGTKDIIIGAGRLEFQACDSAMVAIDGKDGSLLWRVPASDQIFVSAGLLDINEDGVEDVFLGGRSSELKAINGKTGEVFWAFDTLAYSEGGNKRWFNFYNPQFIHDVDEDGIPDLLISNGGDIWVAPHDPNRTEGRLCIISSKTGDLIADASMPDKHEIYMSVAVDKNEREPLFSKIIYGTGGETTPGGLFVGNLGMVMNGDLSTSVKLADGGEKGFIAPPVWVDLNLDGEKDIVASSVDGRLLAFDGKTYKSLWQMEIANTESYGSMAVGKFNEDNIPDFFVSFAQGVWPNLSWTKQAMVNGVNGEIEYLDSLGYYQTSSPVVVDLTGDGIDEVILSVDYQVLDSLHRKSFFTTLYAVEFTRKEALSMVEGLPGHNVSSTPWVGDLEGDGYLDIVYCHGINQYHTYTFDGLRVNCLKTTFPILKPIKWGAYMGSDYDGVFK</sequence>
<dbReference type="Pfam" id="PF23727">
    <property type="entry name" value="Beta-prop_FAM234A_B"/>
    <property type="match status" value="1"/>
</dbReference>
<reference evidence="6 7" key="1">
    <citation type="submission" date="2018-05" db="EMBL/GenBank/DDBJ databases">
        <title>Complete genome sequence of Arcticibacterium luteifluviistationis SM1504T, a cytophagaceae bacterium isolated from Arctic surface seawater.</title>
        <authorList>
            <person name="Li Y."/>
            <person name="Qin Q.-L."/>
        </authorList>
    </citation>
    <scope>NUCLEOTIDE SEQUENCE [LARGE SCALE GENOMIC DNA]</scope>
    <source>
        <strain evidence="6 7">SM1504</strain>
    </source>
</reference>
<keyword evidence="7" id="KW-1185">Reference proteome</keyword>
<evidence type="ECO:0000256" key="2">
    <source>
        <dbReference type="ARBA" id="ARBA00022692"/>
    </source>
</evidence>
<evidence type="ECO:0000259" key="5">
    <source>
        <dbReference type="Pfam" id="PF23727"/>
    </source>
</evidence>
<dbReference type="Gene3D" id="2.130.10.130">
    <property type="entry name" value="Integrin alpha, N-terminal"/>
    <property type="match status" value="2"/>
</dbReference>
<dbReference type="AlphaFoldDB" id="A0A2Z4GED3"/>
<evidence type="ECO:0000313" key="7">
    <source>
        <dbReference type="Proteomes" id="UP000249873"/>
    </source>
</evidence>
<dbReference type="Proteomes" id="UP000249873">
    <property type="component" value="Chromosome"/>
</dbReference>
<dbReference type="InterPro" id="IPR045232">
    <property type="entry name" value="FAM234"/>
</dbReference>
<evidence type="ECO:0000256" key="3">
    <source>
        <dbReference type="ARBA" id="ARBA00022989"/>
    </source>
</evidence>